<keyword evidence="5" id="KW-0539">Nucleus</keyword>
<dbReference type="EMBL" id="OZ075140">
    <property type="protein sequence ID" value="CAL5027123.1"/>
    <property type="molecule type" value="Genomic_DNA"/>
</dbReference>
<evidence type="ECO:0000256" key="3">
    <source>
        <dbReference type="ARBA" id="ARBA00023125"/>
    </source>
</evidence>
<evidence type="ECO:0000313" key="7">
    <source>
        <dbReference type="EMBL" id="CAL5027122.1"/>
    </source>
</evidence>
<dbReference type="InterPro" id="IPR036576">
    <property type="entry name" value="WRKY_dom_sf"/>
</dbReference>
<proteinExistence type="predicted"/>
<evidence type="ECO:0000313" key="11">
    <source>
        <dbReference type="Proteomes" id="UP001497457"/>
    </source>
</evidence>
<dbReference type="SMART" id="SM00774">
    <property type="entry name" value="WRKY"/>
    <property type="match status" value="1"/>
</dbReference>
<dbReference type="Proteomes" id="UP001497457">
    <property type="component" value="Chromosome 30rd"/>
</dbReference>
<accession>A0ABC9H474</accession>
<dbReference type="EMBL" id="CAXIPR030002249">
    <property type="protein sequence ID" value="CAM0149510.1"/>
    <property type="molecule type" value="Genomic_DNA"/>
</dbReference>
<comment type="subcellular location">
    <subcellularLocation>
        <location evidence="1">Nucleus</location>
    </subcellularLocation>
</comment>
<dbReference type="Gene3D" id="2.20.25.80">
    <property type="entry name" value="WRKY domain"/>
    <property type="match status" value="1"/>
</dbReference>
<keyword evidence="4" id="KW-0804">Transcription</keyword>
<dbReference type="AlphaFoldDB" id="A0ABC9H474"/>
<name>A0ABC9H474_9POAL</name>
<reference evidence="9 11" key="1">
    <citation type="submission" date="2024-10" db="EMBL/GenBank/DDBJ databases">
        <authorList>
            <person name="Ryan C."/>
        </authorList>
    </citation>
    <scope>NUCLEOTIDE SEQUENCE [LARGE SCALE GENOMIC DNA]</scope>
</reference>
<dbReference type="GO" id="GO:0003677">
    <property type="term" value="F:DNA binding"/>
    <property type="evidence" value="ECO:0007669"/>
    <property type="project" value="UniProtKB-KW"/>
</dbReference>
<evidence type="ECO:0000313" key="10">
    <source>
        <dbReference type="EMBL" id="CAM0149511.1"/>
    </source>
</evidence>
<evidence type="ECO:0000313" key="9">
    <source>
        <dbReference type="EMBL" id="CAM0149510.1"/>
    </source>
</evidence>
<protein>
    <recommendedName>
        <fullName evidence="6">WRKY domain-containing protein</fullName>
    </recommendedName>
</protein>
<dbReference type="InterPro" id="IPR003657">
    <property type="entry name" value="WRKY_dom"/>
</dbReference>
<evidence type="ECO:0000259" key="6">
    <source>
        <dbReference type="PROSITE" id="PS50811"/>
    </source>
</evidence>
<evidence type="ECO:0000313" key="8">
    <source>
        <dbReference type="EMBL" id="CAL5027123.1"/>
    </source>
</evidence>
<gene>
    <name evidence="9" type="ORF">URODEC1_LOCUS122686</name>
    <name evidence="10" type="ORF">URODEC1_LOCUS122687</name>
    <name evidence="7" type="ORF">URODEC1_LOCUS79178</name>
    <name evidence="8" type="ORF">URODEC1_LOCUS79179</name>
</gene>
<organism evidence="9 11">
    <name type="scientific">Urochloa decumbens</name>
    <dbReference type="NCBI Taxonomy" id="240449"/>
    <lineage>
        <taxon>Eukaryota</taxon>
        <taxon>Viridiplantae</taxon>
        <taxon>Streptophyta</taxon>
        <taxon>Embryophyta</taxon>
        <taxon>Tracheophyta</taxon>
        <taxon>Spermatophyta</taxon>
        <taxon>Magnoliopsida</taxon>
        <taxon>Liliopsida</taxon>
        <taxon>Poales</taxon>
        <taxon>Poaceae</taxon>
        <taxon>PACMAD clade</taxon>
        <taxon>Panicoideae</taxon>
        <taxon>Panicodae</taxon>
        <taxon>Paniceae</taxon>
        <taxon>Melinidinae</taxon>
        <taxon>Urochloa</taxon>
    </lineage>
</organism>
<evidence type="ECO:0000256" key="2">
    <source>
        <dbReference type="ARBA" id="ARBA00023015"/>
    </source>
</evidence>
<dbReference type="EMBL" id="CAXIPR030002249">
    <property type="protein sequence ID" value="CAM0149511.1"/>
    <property type="molecule type" value="Genomic_DNA"/>
</dbReference>
<dbReference type="Pfam" id="PF03106">
    <property type="entry name" value="WRKY"/>
    <property type="match status" value="1"/>
</dbReference>
<evidence type="ECO:0000256" key="5">
    <source>
        <dbReference type="ARBA" id="ARBA00023242"/>
    </source>
</evidence>
<dbReference type="InterPro" id="IPR044810">
    <property type="entry name" value="WRKY_plant"/>
</dbReference>
<feature type="domain" description="WRKY" evidence="6">
    <location>
        <begin position="65"/>
        <end position="127"/>
    </location>
</feature>
<sequence>MELQCLKRKKASYPFDQGAVMGPAYGSCSPRGGVFGLSPPAPRHSCKRRKDKLTRVKHTLTPYFDGHLWRKYGQKVIKDAPYPRLYFRCSYREDRHCLASKLVQQVTHDDPPLYEVTYKHEHTCNAASVPAPDIEADALPTDTSDAALVFRFGSSCAGGAGGSNHHGGAATMQLQEQQQYHRPVLHPSPFMMINNFDDSNSSQLQACFFPSHVVPPVVSSCPPFPIIESSPTPPVTSWSPSFPIIESSPTVVPSTDHVGDMLSTLDWDSFMYDLDDHSHFSSDHGQFPGNTFSWETTDGSPLAHLQKGIKAEGLF</sequence>
<dbReference type="Proteomes" id="UP001497457">
    <property type="component" value="Unassembled WGS sequence"/>
</dbReference>
<dbReference type="GO" id="GO:0005634">
    <property type="term" value="C:nucleus"/>
    <property type="evidence" value="ECO:0007669"/>
    <property type="project" value="UniProtKB-SubCell"/>
</dbReference>
<keyword evidence="3" id="KW-0238">DNA-binding</keyword>
<dbReference type="EMBL" id="OZ075140">
    <property type="protein sequence ID" value="CAL5027122.1"/>
    <property type="molecule type" value="Genomic_DNA"/>
</dbReference>
<keyword evidence="2" id="KW-0805">Transcription regulation</keyword>
<evidence type="ECO:0000256" key="1">
    <source>
        <dbReference type="ARBA" id="ARBA00004123"/>
    </source>
</evidence>
<dbReference type="PANTHER" id="PTHR31282">
    <property type="entry name" value="WRKY TRANSCRIPTION FACTOR 21-RELATED"/>
    <property type="match status" value="1"/>
</dbReference>
<dbReference type="SUPFAM" id="SSF118290">
    <property type="entry name" value="WRKY DNA-binding domain"/>
    <property type="match status" value="1"/>
</dbReference>
<evidence type="ECO:0000256" key="4">
    <source>
        <dbReference type="ARBA" id="ARBA00023163"/>
    </source>
</evidence>
<keyword evidence="11" id="KW-1185">Reference proteome</keyword>
<dbReference type="PROSITE" id="PS50811">
    <property type="entry name" value="WRKY"/>
    <property type="match status" value="1"/>
</dbReference>